<evidence type="ECO:0000256" key="4">
    <source>
        <dbReference type="ARBA" id="ARBA00023136"/>
    </source>
</evidence>
<feature type="transmembrane region" description="Helical" evidence="5">
    <location>
        <begin position="266"/>
        <end position="285"/>
    </location>
</feature>
<name>A0A8H3F8F6_9LECA</name>
<dbReference type="PANTHER" id="PTHR23502">
    <property type="entry name" value="MAJOR FACILITATOR SUPERFAMILY"/>
    <property type="match status" value="1"/>
</dbReference>
<evidence type="ECO:0000313" key="6">
    <source>
        <dbReference type="EMBL" id="CAF9916146.1"/>
    </source>
</evidence>
<organism evidence="6 7">
    <name type="scientific">Alectoria fallacina</name>
    <dbReference type="NCBI Taxonomy" id="1903189"/>
    <lineage>
        <taxon>Eukaryota</taxon>
        <taxon>Fungi</taxon>
        <taxon>Dikarya</taxon>
        <taxon>Ascomycota</taxon>
        <taxon>Pezizomycotina</taxon>
        <taxon>Lecanoromycetes</taxon>
        <taxon>OSLEUM clade</taxon>
        <taxon>Lecanoromycetidae</taxon>
        <taxon>Lecanorales</taxon>
        <taxon>Lecanorineae</taxon>
        <taxon>Parmeliaceae</taxon>
        <taxon>Alectoria</taxon>
    </lineage>
</organism>
<feature type="transmembrane region" description="Helical" evidence="5">
    <location>
        <begin position="226"/>
        <end position="246"/>
    </location>
</feature>
<proteinExistence type="predicted"/>
<feature type="transmembrane region" description="Helical" evidence="5">
    <location>
        <begin position="32"/>
        <end position="53"/>
    </location>
</feature>
<evidence type="ECO:0008006" key="8">
    <source>
        <dbReference type="Google" id="ProtNLM"/>
    </source>
</evidence>
<dbReference type="Proteomes" id="UP000664203">
    <property type="component" value="Unassembled WGS sequence"/>
</dbReference>
<keyword evidence="2 5" id="KW-0812">Transmembrane</keyword>
<dbReference type="Gene3D" id="1.20.1250.20">
    <property type="entry name" value="MFS general substrate transporter like domains"/>
    <property type="match status" value="1"/>
</dbReference>
<dbReference type="InterPro" id="IPR011701">
    <property type="entry name" value="MFS"/>
</dbReference>
<keyword evidence="4 5" id="KW-0472">Membrane</keyword>
<dbReference type="GO" id="GO:0005886">
    <property type="term" value="C:plasma membrane"/>
    <property type="evidence" value="ECO:0007669"/>
    <property type="project" value="TreeGrafter"/>
</dbReference>
<feature type="transmembrane region" description="Helical" evidence="5">
    <location>
        <begin position="364"/>
        <end position="384"/>
    </location>
</feature>
<keyword evidence="7" id="KW-1185">Reference proteome</keyword>
<feature type="transmembrane region" description="Helical" evidence="5">
    <location>
        <begin position="65"/>
        <end position="84"/>
    </location>
</feature>
<protein>
    <recommendedName>
        <fullName evidence="8">Major facilitator superfamily (MFS) profile domain-containing protein</fullName>
    </recommendedName>
</protein>
<comment type="caution">
    <text evidence="6">The sequence shown here is derived from an EMBL/GenBank/DDBJ whole genome shotgun (WGS) entry which is preliminary data.</text>
</comment>
<dbReference type="SUPFAM" id="SSF103473">
    <property type="entry name" value="MFS general substrate transporter"/>
    <property type="match status" value="1"/>
</dbReference>
<feature type="transmembrane region" description="Helical" evidence="5">
    <location>
        <begin position="182"/>
        <end position="205"/>
    </location>
</feature>
<sequence>MGAAVLTGIAAGPAEALQPTIIADILFLHERGLYNTLYFVSFYSSIMIGPIIAGAMASSVGWRNFWWLNVAINTFVFFAVLLGFPETKWHRLYTNGINANIQIPGYSGHESTIETQHGSQDYGSSGVARGFAEKPNLTRTIDAITDMHPGKSKPSKHQWKLLQPTKNPLKCLLVEFLLPWKLILYPIVQFASFVVSFSSTSYLMITFIQSEALGGRSYRFDSQTVGFTNFASLVGTLLGLLTAGPASDIISATLTKRNNGIREPEMRLIAMVPYVLIMMLGNFVVGFGFQHSWDWRIIVIVGFTCAGTQIAALPSIAATYAIDSYKPASGAIFVSITANKNLWGYGVSQFITPWVKKGGYVPPFMTNMCLTVLWCSCGVIFWIWGKHFRRWTAKSSVHQR</sequence>
<dbReference type="PANTHER" id="PTHR23502:SF149">
    <property type="entry name" value="TRANSPORTER, PUTATIVE-RELATED"/>
    <property type="match status" value="1"/>
</dbReference>
<comment type="subcellular location">
    <subcellularLocation>
        <location evidence="1">Membrane</location>
        <topology evidence="1">Multi-pass membrane protein</topology>
    </subcellularLocation>
</comment>
<keyword evidence="3 5" id="KW-1133">Transmembrane helix</keyword>
<evidence type="ECO:0000256" key="2">
    <source>
        <dbReference type="ARBA" id="ARBA00022692"/>
    </source>
</evidence>
<evidence type="ECO:0000313" key="7">
    <source>
        <dbReference type="Proteomes" id="UP000664203"/>
    </source>
</evidence>
<feature type="transmembrane region" description="Helical" evidence="5">
    <location>
        <begin position="297"/>
        <end position="322"/>
    </location>
</feature>
<dbReference type="Pfam" id="PF07690">
    <property type="entry name" value="MFS_1"/>
    <property type="match status" value="1"/>
</dbReference>
<dbReference type="InterPro" id="IPR036259">
    <property type="entry name" value="MFS_trans_sf"/>
</dbReference>
<dbReference type="AlphaFoldDB" id="A0A8H3F8F6"/>
<reference evidence="6" key="1">
    <citation type="submission" date="2021-03" db="EMBL/GenBank/DDBJ databases">
        <authorList>
            <person name="Tagirdzhanova G."/>
        </authorList>
    </citation>
    <scope>NUCLEOTIDE SEQUENCE</scope>
</reference>
<evidence type="ECO:0000256" key="1">
    <source>
        <dbReference type="ARBA" id="ARBA00004141"/>
    </source>
</evidence>
<dbReference type="GO" id="GO:0022857">
    <property type="term" value="F:transmembrane transporter activity"/>
    <property type="evidence" value="ECO:0007669"/>
    <property type="project" value="InterPro"/>
</dbReference>
<dbReference type="OrthoDB" id="5215911at2759"/>
<dbReference type="EMBL" id="CAJPDR010000088">
    <property type="protein sequence ID" value="CAF9916146.1"/>
    <property type="molecule type" value="Genomic_DNA"/>
</dbReference>
<accession>A0A8H3F8F6</accession>
<evidence type="ECO:0000256" key="5">
    <source>
        <dbReference type="SAM" id="Phobius"/>
    </source>
</evidence>
<evidence type="ECO:0000256" key="3">
    <source>
        <dbReference type="ARBA" id="ARBA00022989"/>
    </source>
</evidence>
<gene>
    <name evidence="6" type="ORF">ALECFALPRED_010533</name>
</gene>